<dbReference type="Proteomes" id="UP000219369">
    <property type="component" value="Unassembled WGS sequence"/>
</dbReference>
<dbReference type="VEuPathDB" id="FungiDB:HZS61_010462"/>
<proteinExistence type="predicted"/>
<evidence type="ECO:0000313" key="2">
    <source>
        <dbReference type="Proteomes" id="UP000219369"/>
    </source>
</evidence>
<gene>
    <name evidence="1" type="ORF">FRV6_02735</name>
</gene>
<dbReference type="VEuPathDB" id="FungiDB:FOIG_13324"/>
<sequence length="145" mass="16893">MPVRRSLQTLNPDEPYLTEGHDVIDMIDQAIKEDSHDKLRDMAMEIGKAWLHKDDASRVRLAAFSYKILLLIHPLYDTYPPIKEAFLNSEIEKLNRLKGKLVRGANPSRRERKFIKALRLGGLYDEWLEAIRGQAKRVLEKTEPR</sequence>
<organism evidence="1 2">
    <name type="scientific">Fusarium oxysporum</name>
    <name type="common">Fusarium vascular wilt</name>
    <dbReference type="NCBI Taxonomy" id="5507"/>
    <lineage>
        <taxon>Eukaryota</taxon>
        <taxon>Fungi</taxon>
        <taxon>Dikarya</taxon>
        <taxon>Ascomycota</taxon>
        <taxon>Pezizomycotina</taxon>
        <taxon>Sordariomycetes</taxon>
        <taxon>Hypocreomycetidae</taxon>
        <taxon>Hypocreales</taxon>
        <taxon>Nectriaceae</taxon>
        <taxon>Fusarium</taxon>
        <taxon>Fusarium oxysporum species complex</taxon>
    </lineage>
</organism>
<name>A0A2H3SPY1_FUSOX</name>
<dbReference type="OrthoDB" id="5069851at2759"/>
<accession>A0A2H3SPY1</accession>
<dbReference type="VEuPathDB" id="FungiDB:FOXG_08812"/>
<dbReference type="AlphaFoldDB" id="A0A2H3SPY1"/>
<dbReference type="EMBL" id="FMJY01000002">
    <property type="protein sequence ID" value="SCO78522.1"/>
    <property type="molecule type" value="Genomic_DNA"/>
</dbReference>
<dbReference type="VEuPathDB" id="FungiDB:FOC1_h10017649"/>
<protein>
    <submittedName>
        <fullName evidence="1">Uncharacterized protein</fullName>
    </submittedName>
</protein>
<reference evidence="2" key="1">
    <citation type="submission" date="2016-09" db="EMBL/GenBank/DDBJ databases">
        <authorList>
            <person name="Guldener U."/>
        </authorList>
    </citation>
    <scope>NUCLEOTIDE SEQUENCE [LARGE SCALE GENOMIC DNA]</scope>
    <source>
        <strain evidence="2">V64-1</strain>
    </source>
</reference>
<evidence type="ECO:0000313" key="1">
    <source>
        <dbReference type="EMBL" id="SCO78522.1"/>
    </source>
</evidence>